<dbReference type="NCBIfam" id="NF038128">
    <property type="entry name" value="choice_anch_J"/>
    <property type="match status" value="1"/>
</dbReference>
<name>A0A1M6B1J2_9FLAO</name>
<proteinExistence type="predicted"/>
<dbReference type="InterPro" id="IPR043744">
    <property type="entry name" value="DUF5689"/>
</dbReference>
<reference evidence="4" key="1">
    <citation type="submission" date="2016-11" db="EMBL/GenBank/DDBJ databases">
        <authorList>
            <person name="Varghese N."/>
            <person name="Submissions S."/>
        </authorList>
    </citation>
    <scope>NUCLEOTIDE SEQUENCE [LARGE SCALE GENOMIC DNA]</scope>
    <source>
        <strain evidence="4">DSM 18829</strain>
    </source>
</reference>
<dbReference type="Gene3D" id="2.60.120.200">
    <property type="match status" value="1"/>
</dbReference>
<dbReference type="OrthoDB" id="1492759at2"/>
<keyword evidence="1" id="KW-0732">Signal</keyword>
<feature type="signal peptide" evidence="1">
    <location>
        <begin position="1"/>
        <end position="18"/>
    </location>
</feature>
<evidence type="ECO:0000313" key="4">
    <source>
        <dbReference type="Proteomes" id="UP000184488"/>
    </source>
</evidence>
<evidence type="ECO:0000313" key="3">
    <source>
        <dbReference type="EMBL" id="SHI42614.1"/>
    </source>
</evidence>
<evidence type="ECO:0000259" key="2">
    <source>
        <dbReference type="Pfam" id="PF18942"/>
    </source>
</evidence>
<gene>
    <name evidence="3" type="ORF">SAMN05444363_0510</name>
</gene>
<dbReference type="EMBL" id="FQZI01000001">
    <property type="protein sequence ID" value="SHI42614.1"/>
    <property type="molecule type" value="Genomic_DNA"/>
</dbReference>
<feature type="chain" id="PRO_5012432144" description="DUF5689 domain-containing protein" evidence="1">
    <location>
        <begin position="19"/>
        <end position="437"/>
    </location>
</feature>
<accession>A0A1M6B1J2</accession>
<evidence type="ECO:0000256" key="1">
    <source>
        <dbReference type="SAM" id="SignalP"/>
    </source>
</evidence>
<feature type="domain" description="DUF5689" evidence="2">
    <location>
        <begin position="39"/>
        <end position="269"/>
    </location>
</feature>
<dbReference type="Pfam" id="PF18942">
    <property type="entry name" value="DUF5689"/>
    <property type="match status" value="1"/>
</dbReference>
<dbReference type="Proteomes" id="UP000184488">
    <property type="component" value="Unassembled WGS sequence"/>
</dbReference>
<organism evidence="3 4">
    <name type="scientific">Flavobacterium terrae</name>
    <dbReference type="NCBI Taxonomy" id="415425"/>
    <lineage>
        <taxon>Bacteria</taxon>
        <taxon>Pseudomonadati</taxon>
        <taxon>Bacteroidota</taxon>
        <taxon>Flavobacteriia</taxon>
        <taxon>Flavobacteriales</taxon>
        <taxon>Flavobacteriaceae</taxon>
        <taxon>Flavobacterium</taxon>
    </lineage>
</organism>
<dbReference type="AlphaFoldDB" id="A0A1M6B1J2"/>
<dbReference type="STRING" id="415425.SAMN05444363_0510"/>
<sequence length="437" mass="48219">MKTTIIKSLFLSSLFLTAINCVDDSYNEPQSDCETLTVTKQVSDITSTASSSLTKYNGNDVIEAYVTSSDEGGNFYKSVSLVSIDGNTGFSIPIDNYNLYTDFEPGRKVFIKMDTLVHYIRENSSTVIGYRYNNDTPDNLNDDKVGRIPLANYNKVVKSSCEKINEDMIVNNFTITQAKNNNNINKLIEFDNVQFTDASINRTYFDIDSGGGATNHEITDADGNRIIVRTSEYATFASQKVPSGNGKLRGVLTKFGSTWQFMIRTIEDVKLNNPRVVPTYVFEEPFTTNFNSWIKQSVIGAQIWTLNATNGNPTQCADMNGFASGAQNNEDWLISPSINLTGLTSAYLKFDTAKNFTGNALQVYVSTNYTAGLPSTATWTQLSATMATSNGFVWTNSGNVSLAPYVGNSNVRVAFRYTSTTSGAAQWRVDNVGVFHF</sequence>
<dbReference type="RefSeq" id="WP_073308291.1">
    <property type="nucleotide sequence ID" value="NZ_FQZI01000001.1"/>
</dbReference>
<keyword evidence="4" id="KW-1185">Reference proteome</keyword>
<protein>
    <recommendedName>
        <fullName evidence="2">DUF5689 domain-containing protein</fullName>
    </recommendedName>
</protein>